<name>A0A2K1I9Y7_PHYPA</name>
<feature type="domain" description="VWFA" evidence="1">
    <location>
        <begin position="60"/>
        <end position="255"/>
    </location>
</feature>
<dbReference type="CDD" id="cd00198">
    <property type="entry name" value="vWFA"/>
    <property type="match status" value="1"/>
</dbReference>
<reference evidence="2" key="1">
    <citation type="journal article" date="2008" name="Science">
        <title>The Physcomitrella genome reveals evolutionary insights into the conquest of land by plants.</title>
        <authorList>
            <person name="Rensing S."/>
            <person name="Lang D."/>
            <person name="Zimmer A."/>
            <person name="Terry A."/>
            <person name="Salamov A."/>
            <person name="Shapiro H."/>
            <person name="Nishiyama T."/>
            <person name="Perroud P.-F."/>
            <person name="Lindquist E."/>
            <person name="Kamisugi Y."/>
            <person name="Tanahashi T."/>
            <person name="Sakakibara K."/>
            <person name="Fujita T."/>
            <person name="Oishi K."/>
            <person name="Shin-I T."/>
            <person name="Kuroki Y."/>
            <person name="Toyoda A."/>
            <person name="Suzuki Y."/>
            <person name="Hashimoto A."/>
            <person name="Yamaguchi K."/>
            <person name="Sugano A."/>
            <person name="Kohara Y."/>
            <person name="Fujiyama A."/>
            <person name="Anterola A."/>
            <person name="Aoki S."/>
            <person name="Ashton N."/>
            <person name="Barbazuk W.B."/>
            <person name="Barker E."/>
            <person name="Bennetzen J."/>
            <person name="Bezanilla M."/>
            <person name="Blankenship R."/>
            <person name="Cho S.H."/>
            <person name="Dutcher S."/>
            <person name="Estelle M."/>
            <person name="Fawcett J.A."/>
            <person name="Gundlach H."/>
            <person name="Hanada K."/>
            <person name="Heyl A."/>
            <person name="Hicks K.A."/>
            <person name="Hugh J."/>
            <person name="Lohr M."/>
            <person name="Mayer K."/>
            <person name="Melkozernov A."/>
            <person name="Murata T."/>
            <person name="Nelson D."/>
            <person name="Pils B."/>
            <person name="Prigge M."/>
            <person name="Reiss B."/>
            <person name="Renner T."/>
            <person name="Rombauts S."/>
            <person name="Rushton P."/>
            <person name="Sanderfoot A."/>
            <person name="Schween G."/>
            <person name="Shiu S.-H."/>
            <person name="Stueber K."/>
            <person name="Theodoulou F.L."/>
            <person name="Tu H."/>
            <person name="Van de Peer Y."/>
            <person name="Verrier P.J."/>
            <person name="Waters E."/>
            <person name="Wood A."/>
            <person name="Yang L."/>
            <person name="Cove D."/>
            <person name="Cuming A."/>
            <person name="Hasebe M."/>
            <person name="Lucas S."/>
            <person name="Mishler D.B."/>
            <person name="Reski R."/>
            <person name="Grigoriev I."/>
            <person name="Quatrano R.S."/>
            <person name="Boore J.L."/>
        </authorList>
    </citation>
    <scope>NUCLEOTIDE SEQUENCE [LARGE SCALE GENOMIC DNA]</scope>
</reference>
<dbReference type="PROSITE" id="PS50234">
    <property type="entry name" value="VWFA"/>
    <property type="match status" value="1"/>
</dbReference>
<accession>A0A2K1I9Y7</accession>
<dbReference type="AlphaFoldDB" id="A0A2K1I9Y7"/>
<protein>
    <recommendedName>
        <fullName evidence="1">VWFA domain-containing protein</fullName>
    </recommendedName>
</protein>
<dbReference type="PaxDb" id="3218-PP1S27_129V6.1"/>
<dbReference type="EMBL" id="ABEU02000089">
    <property type="protein sequence ID" value="PNR26089.1"/>
    <property type="molecule type" value="Genomic_DNA"/>
</dbReference>
<organism evidence="2">
    <name type="scientific">Physcomitrium patens</name>
    <name type="common">Spreading-leaved earth moss</name>
    <name type="synonym">Physcomitrella patens</name>
    <dbReference type="NCBI Taxonomy" id="3218"/>
    <lineage>
        <taxon>Eukaryota</taxon>
        <taxon>Viridiplantae</taxon>
        <taxon>Streptophyta</taxon>
        <taxon>Embryophyta</taxon>
        <taxon>Bryophyta</taxon>
        <taxon>Bryophytina</taxon>
        <taxon>Bryopsida</taxon>
        <taxon>Funariidae</taxon>
        <taxon>Funariales</taxon>
        <taxon>Funariaceae</taxon>
        <taxon>Physcomitrium</taxon>
    </lineage>
</organism>
<dbReference type="Gene3D" id="3.40.50.410">
    <property type="entry name" value="von Willebrand factor, type A domain"/>
    <property type="match status" value="1"/>
</dbReference>
<dbReference type="SUPFAM" id="SSF53300">
    <property type="entry name" value="vWA-like"/>
    <property type="match status" value="1"/>
</dbReference>
<reference evidence="2" key="2">
    <citation type="journal article" date="2018" name="Plant J.">
        <title>The Physcomitrella patens chromosome-scale assembly reveals moss genome structure and evolution.</title>
        <authorList>
            <person name="Lang D."/>
            <person name="Ullrich K.K."/>
            <person name="Murat F."/>
            <person name="Fuchs J."/>
            <person name="Jenkins J."/>
            <person name="Haas F.B."/>
            <person name="Piednoel M."/>
            <person name="Gundlach H."/>
            <person name="Van Bel M."/>
            <person name="Meyberg R."/>
            <person name="Vives C."/>
            <person name="Morata J."/>
            <person name="Symeonidi A."/>
            <person name="Hiss M."/>
            <person name="Muchero W."/>
            <person name="Kamisugi Y."/>
            <person name="Saleh O."/>
            <person name="Blanc G."/>
            <person name="Decker E.L."/>
            <person name="van Gessel N."/>
            <person name="Grimwood J."/>
            <person name="Hayes R.D."/>
            <person name="Graham S.W."/>
            <person name="Gunter L.E."/>
            <person name="McDaniel S.F."/>
            <person name="Hoernstein S.N.W."/>
            <person name="Larsson A."/>
            <person name="Li F.W."/>
            <person name="Perroud P.F."/>
            <person name="Phillips J."/>
            <person name="Ranjan P."/>
            <person name="Rokshar D.S."/>
            <person name="Rothfels C.J."/>
            <person name="Schneider L."/>
            <person name="Shu S."/>
            <person name="Stevenson D.W."/>
            <person name="Thummler F."/>
            <person name="Tillich M."/>
            <person name="Villarreal Aguilar J.C."/>
            <person name="Widiez T."/>
            <person name="Wong G.K."/>
            <person name="Wymore A."/>
            <person name="Zhang Y."/>
            <person name="Zimmer A.D."/>
            <person name="Quatrano R.S."/>
            <person name="Mayer K.F.X."/>
            <person name="Goodstein D."/>
            <person name="Casacuberta J.M."/>
            <person name="Vandepoele K."/>
            <person name="Reski R."/>
            <person name="Cuming A.C."/>
            <person name="Tuskan G.A."/>
            <person name="Maumus F."/>
            <person name="Salse J."/>
            <person name="Schmutz J."/>
            <person name="Rensing S.A."/>
        </authorList>
    </citation>
    <scope>NUCLEOTIDE SEQUENCE [LARGE SCALE GENOMIC DNA]</scope>
</reference>
<dbReference type="InParanoid" id="A0A2K1I9Y7"/>
<evidence type="ECO:0000259" key="1">
    <source>
        <dbReference type="PROSITE" id="PS50234"/>
    </source>
</evidence>
<gene>
    <name evidence="2" type="ORF">PHYPA_031143</name>
</gene>
<sequence length="318" mass="36113">MSINNFGPLQMGRSSYDAVPRGMLWPSLFFDGWSAQGSAGNGKEALAQYTLHEPTEENAHVHMLLDASGSTWEHVKKGDGRRVYEHLFENFAKVVKSKETGFRPHDKICVWSFNRQAKLLFEVEHKDFVAKEDAIKAKYKKQMDVGTDYKETRLYDAVAMAMEKIQDAHKKNKKADFFLVVFTDGVDNKSEKVKLKDMVTSISKLHGRLHTIFITANMPPNTELYKQLEAMKNEIEFIRVENTEASSIARGFNTLRQCIKAFLLLLTTNGNDMTMTRIVHYGANKTEVAGRMVASLADEMRNTSLLEGWYSLRTIGPS</sequence>
<comment type="caution">
    <text evidence="2">The sequence shown here is derived from an EMBL/GenBank/DDBJ whole genome shotgun (WGS) entry which is preliminary data.</text>
</comment>
<dbReference type="SMART" id="SM00327">
    <property type="entry name" value="VWA"/>
    <property type="match status" value="1"/>
</dbReference>
<evidence type="ECO:0000313" key="2">
    <source>
        <dbReference type="EMBL" id="PNR26089.1"/>
    </source>
</evidence>
<proteinExistence type="predicted"/>
<dbReference type="InterPro" id="IPR002035">
    <property type="entry name" value="VWF_A"/>
</dbReference>
<dbReference type="InterPro" id="IPR036465">
    <property type="entry name" value="vWFA_dom_sf"/>
</dbReference>